<keyword evidence="2" id="KW-0963">Cytoplasm</keyword>
<gene>
    <name evidence="10" type="primary">queG</name>
    <name evidence="10" type="ORF">AXFE_19490</name>
</gene>
<dbReference type="InterPro" id="IPR017896">
    <property type="entry name" value="4Fe4S_Fe-S-bd"/>
</dbReference>
<dbReference type="SUPFAM" id="SSF54862">
    <property type="entry name" value="4Fe-4S ferredoxins"/>
    <property type="match status" value="1"/>
</dbReference>
<keyword evidence="8" id="KW-0411">Iron-sulfur</keyword>
<dbReference type="Proteomes" id="UP000032360">
    <property type="component" value="Unassembled WGS sequence"/>
</dbReference>
<sequence>MELYLELEAKSLELGLIGFGVAPIRRFRNVLVMLKDRKEIGLADSMEFTYRNPKRSTDPSAILDGARSMVTLGLSYYPSTEIAIEFSSPIAKYARSDFYSILRDRLETLAKLIRSKGFKAVVVMDSNALVDKEAAVRSGSGIYLKNSLLSIQGHGSFVVIGTIITDAEIERSPKRSRITGCGSCTSCIQACPTSAIGPNGTIDARLCISWVLQRPGGIDPALRSRIGVRIYGCDICQDVCPYNAKLKANEPHLDEVVSDLIAILGLGDQELLERFSHLYIYKRDVNILRRNALVGLGNSKALQLQELHRVLEVLRNYCESDDLILVEHAKWALDQLT</sequence>
<keyword evidence="4" id="KW-0479">Metal-binding</keyword>
<dbReference type="GO" id="GO:0008616">
    <property type="term" value="P:tRNA queuosine(34) biosynthetic process"/>
    <property type="evidence" value="ECO:0007669"/>
    <property type="project" value="UniProtKB-KW"/>
</dbReference>
<dbReference type="EC" id="1.1.-.-" evidence="10"/>
<accession>A0A0D8HJG9</accession>
<dbReference type="InterPro" id="IPR004453">
    <property type="entry name" value="QueG"/>
</dbReference>
<evidence type="ECO:0000259" key="9">
    <source>
        <dbReference type="PROSITE" id="PS51379"/>
    </source>
</evidence>
<keyword evidence="5" id="KW-0671">Queuosine biosynthesis</keyword>
<dbReference type="EMBL" id="JXYS01000061">
    <property type="protein sequence ID" value="KJF17236.1"/>
    <property type="molecule type" value="Genomic_DNA"/>
</dbReference>
<dbReference type="PANTHER" id="PTHR30002:SF4">
    <property type="entry name" value="EPOXYQUEUOSINE REDUCTASE"/>
    <property type="match status" value="1"/>
</dbReference>
<name>A0A0D8HJG9_9ACTN</name>
<keyword evidence="7" id="KW-0408">Iron</keyword>
<evidence type="ECO:0000256" key="7">
    <source>
        <dbReference type="ARBA" id="ARBA00023004"/>
    </source>
</evidence>
<dbReference type="PANTHER" id="PTHR30002">
    <property type="entry name" value="EPOXYQUEUOSINE REDUCTASE"/>
    <property type="match status" value="1"/>
</dbReference>
<dbReference type="PROSITE" id="PS51379">
    <property type="entry name" value="4FE4S_FER_2"/>
    <property type="match status" value="1"/>
</dbReference>
<dbReference type="PROSITE" id="PS00198">
    <property type="entry name" value="4FE4S_FER_1"/>
    <property type="match status" value="1"/>
</dbReference>
<dbReference type="Pfam" id="PF08331">
    <property type="entry name" value="QueG_DUF1730"/>
    <property type="match status" value="1"/>
</dbReference>
<protein>
    <submittedName>
        <fullName evidence="10">Epoxyqueuosine reductase</fullName>
        <ecNumber evidence="10">1.1.-.-</ecNumber>
    </submittedName>
</protein>
<evidence type="ECO:0000256" key="6">
    <source>
        <dbReference type="ARBA" id="ARBA00023002"/>
    </source>
</evidence>
<evidence type="ECO:0000256" key="5">
    <source>
        <dbReference type="ARBA" id="ARBA00022785"/>
    </source>
</evidence>
<dbReference type="STRING" id="1280514.AXFE_19490"/>
<dbReference type="AlphaFoldDB" id="A0A0D8HJG9"/>
<feature type="domain" description="4Fe-4S ferredoxin-type" evidence="9">
    <location>
        <begin position="171"/>
        <end position="201"/>
    </location>
</feature>
<dbReference type="GO" id="GO:0051539">
    <property type="term" value="F:4 iron, 4 sulfur cluster binding"/>
    <property type="evidence" value="ECO:0007669"/>
    <property type="project" value="UniProtKB-KW"/>
</dbReference>
<dbReference type="Pfam" id="PF13484">
    <property type="entry name" value="Fer4_16"/>
    <property type="match status" value="1"/>
</dbReference>
<dbReference type="NCBIfam" id="TIGR00276">
    <property type="entry name" value="tRNA epoxyqueuosine(34) reductase QueG"/>
    <property type="match status" value="1"/>
</dbReference>
<evidence type="ECO:0000313" key="10">
    <source>
        <dbReference type="EMBL" id="KJF17236.1"/>
    </source>
</evidence>
<evidence type="ECO:0000256" key="1">
    <source>
        <dbReference type="ARBA" id="ARBA00022485"/>
    </source>
</evidence>
<dbReference type="InterPro" id="IPR013542">
    <property type="entry name" value="QueG_DUF1730"/>
</dbReference>
<dbReference type="GO" id="GO:0046872">
    <property type="term" value="F:metal ion binding"/>
    <property type="evidence" value="ECO:0007669"/>
    <property type="project" value="UniProtKB-KW"/>
</dbReference>
<dbReference type="GO" id="GO:0052693">
    <property type="term" value="F:epoxyqueuosine reductase activity"/>
    <property type="evidence" value="ECO:0007669"/>
    <property type="project" value="TreeGrafter"/>
</dbReference>
<dbReference type="Gene3D" id="3.30.70.20">
    <property type="match status" value="1"/>
</dbReference>
<evidence type="ECO:0000256" key="2">
    <source>
        <dbReference type="ARBA" id="ARBA00022490"/>
    </source>
</evidence>
<keyword evidence="1" id="KW-0004">4Fe-4S</keyword>
<comment type="caution">
    <text evidence="10">The sequence shown here is derived from an EMBL/GenBank/DDBJ whole genome shotgun (WGS) entry which is preliminary data.</text>
</comment>
<evidence type="ECO:0000313" key="11">
    <source>
        <dbReference type="Proteomes" id="UP000032360"/>
    </source>
</evidence>
<evidence type="ECO:0000256" key="3">
    <source>
        <dbReference type="ARBA" id="ARBA00022694"/>
    </source>
</evidence>
<dbReference type="InterPro" id="IPR017900">
    <property type="entry name" value="4Fe4S_Fe_S_CS"/>
</dbReference>
<keyword evidence="11" id="KW-1185">Reference proteome</keyword>
<organism evidence="10 11">
    <name type="scientific">Acidithrix ferrooxidans</name>
    <dbReference type="NCBI Taxonomy" id="1280514"/>
    <lineage>
        <taxon>Bacteria</taxon>
        <taxon>Bacillati</taxon>
        <taxon>Actinomycetota</taxon>
        <taxon>Acidimicrobiia</taxon>
        <taxon>Acidimicrobiales</taxon>
        <taxon>Acidimicrobiaceae</taxon>
        <taxon>Acidithrix</taxon>
    </lineage>
</organism>
<evidence type="ECO:0000256" key="8">
    <source>
        <dbReference type="ARBA" id="ARBA00023014"/>
    </source>
</evidence>
<keyword evidence="3" id="KW-0819">tRNA processing</keyword>
<evidence type="ECO:0000256" key="4">
    <source>
        <dbReference type="ARBA" id="ARBA00022723"/>
    </source>
</evidence>
<reference evidence="10 11" key="1">
    <citation type="submission" date="2015-01" db="EMBL/GenBank/DDBJ databases">
        <title>Draft genome of the acidophilic iron oxidizer Acidithrix ferrooxidans strain Py-F3.</title>
        <authorList>
            <person name="Poehlein A."/>
            <person name="Eisen S."/>
            <person name="Schloemann M."/>
            <person name="Johnson B.D."/>
            <person name="Daniel R."/>
            <person name="Muehling M."/>
        </authorList>
    </citation>
    <scope>NUCLEOTIDE SEQUENCE [LARGE SCALE GENOMIC DNA]</scope>
    <source>
        <strain evidence="10 11">Py-F3</strain>
    </source>
</reference>
<proteinExistence type="predicted"/>
<keyword evidence="6 10" id="KW-0560">Oxidoreductase</keyword>